<dbReference type="AlphaFoldDB" id="A0A2N8LA62"/>
<name>A0A2N8LA62_9STRE</name>
<proteinExistence type="predicted"/>
<evidence type="ECO:0000313" key="2">
    <source>
        <dbReference type="Proteomes" id="UP000235963"/>
    </source>
</evidence>
<gene>
    <name evidence="1" type="ORF">AT575_09685</name>
</gene>
<dbReference type="Proteomes" id="UP000235963">
    <property type="component" value="Unassembled WGS sequence"/>
</dbReference>
<comment type="caution">
    <text evidence="1">The sequence shown here is derived from an EMBL/GenBank/DDBJ whole genome shotgun (WGS) entry which is preliminary data.</text>
</comment>
<protein>
    <submittedName>
        <fullName evidence="1">Uncharacterized protein</fullName>
    </submittedName>
</protein>
<dbReference type="RefSeq" id="WP_102778161.1">
    <property type="nucleotide sequence ID" value="NZ_CBCSGP010000025.1"/>
</dbReference>
<accession>A0A2N8LA62</accession>
<organism evidence="1 2">
    <name type="scientific">Streptococcus penaeicida</name>
    <dbReference type="NCBI Taxonomy" id="1765960"/>
    <lineage>
        <taxon>Bacteria</taxon>
        <taxon>Bacillati</taxon>
        <taxon>Bacillota</taxon>
        <taxon>Bacilli</taxon>
        <taxon>Lactobacillales</taxon>
        <taxon>Streptococcaceae</taxon>
        <taxon>Streptococcus</taxon>
    </lineage>
</organism>
<sequence>MKDILTKEQIENASLELDENKTIKLNAILNFFSGVQHVLVKWSKHEFTNETAMKVLATGYEQVILENVEVSNATKN</sequence>
<reference evidence="1 2" key="1">
    <citation type="submission" date="2015-12" db="EMBL/GenBank/DDBJ databases">
        <title>Streptococcus penaeicida sp. nov.</title>
        <authorList>
            <person name="Gomez-Gil B."/>
            <person name="Morales-Covarrubias M."/>
        </authorList>
    </citation>
    <scope>NUCLEOTIDE SEQUENCE [LARGE SCALE GENOMIC DNA]</scope>
    <source>
        <strain evidence="1 2">CAIM 1838</strain>
    </source>
</reference>
<dbReference type="EMBL" id="LOCM01000033">
    <property type="protein sequence ID" value="PND47042.1"/>
    <property type="molecule type" value="Genomic_DNA"/>
</dbReference>
<keyword evidence="2" id="KW-1185">Reference proteome</keyword>
<evidence type="ECO:0000313" key="1">
    <source>
        <dbReference type="EMBL" id="PND47042.1"/>
    </source>
</evidence>